<dbReference type="Proteomes" id="UP000182649">
    <property type="component" value="Unassembled WGS sequence"/>
</dbReference>
<evidence type="ECO:0000256" key="3">
    <source>
        <dbReference type="ARBA" id="ARBA00023315"/>
    </source>
</evidence>
<gene>
    <name evidence="4" type="ORF">SAMN05216417_104127</name>
</gene>
<dbReference type="Gene3D" id="2.160.10.10">
    <property type="entry name" value="Hexapeptide repeat proteins"/>
    <property type="match status" value="1"/>
</dbReference>
<proteinExistence type="inferred from homology"/>
<dbReference type="PANTHER" id="PTHR43300">
    <property type="entry name" value="ACETYLTRANSFERASE"/>
    <property type="match status" value="1"/>
</dbReference>
<dbReference type="EMBL" id="FPBZ01000004">
    <property type="protein sequence ID" value="SFU46282.1"/>
    <property type="molecule type" value="Genomic_DNA"/>
</dbReference>
<evidence type="ECO:0000313" key="4">
    <source>
        <dbReference type="EMBL" id="SFU46282.1"/>
    </source>
</evidence>
<protein>
    <submittedName>
        <fullName evidence="4">Galactoside O-acetyltransferase</fullName>
    </submittedName>
</protein>
<organism evidence="4 5">
    <name type="scientific">Nitrosospira multiformis</name>
    <dbReference type="NCBI Taxonomy" id="1231"/>
    <lineage>
        <taxon>Bacteria</taxon>
        <taxon>Pseudomonadati</taxon>
        <taxon>Pseudomonadota</taxon>
        <taxon>Betaproteobacteria</taxon>
        <taxon>Nitrosomonadales</taxon>
        <taxon>Nitrosomonadaceae</taxon>
        <taxon>Nitrosospira</taxon>
    </lineage>
</organism>
<sequence>MFTANIANFIDFKSSFILFACFLHIPRMVMSQQQDDRYYTREELEGMGFRKLGRDVLISRTSQLYIPEYISIGDYSVVDDFCIVSGNIELGRNVHLAHGCRVIGGREGIRMDDFSGLAFGVTIFAQSDDYGGDALTNPTVPMKFRKITRARVEIGRHAVVGSGSIIFPGANLGEGSSVGAFSMITKPTEPWGVYFGIPAKKIRNRHRNLLELEQKYLDEQEKSVT</sequence>
<dbReference type="InterPro" id="IPR011004">
    <property type="entry name" value="Trimer_LpxA-like_sf"/>
</dbReference>
<keyword evidence="3" id="KW-0012">Acyltransferase</keyword>
<dbReference type="AlphaFoldDB" id="A0A1I7GCS6"/>
<keyword evidence="2 4" id="KW-0808">Transferase</keyword>
<dbReference type="GO" id="GO:0016746">
    <property type="term" value="F:acyltransferase activity"/>
    <property type="evidence" value="ECO:0007669"/>
    <property type="project" value="UniProtKB-KW"/>
</dbReference>
<comment type="similarity">
    <text evidence="1">Belongs to the transferase hexapeptide repeat family.</text>
</comment>
<dbReference type="PANTHER" id="PTHR43300:SF12">
    <property type="entry name" value="CHLORAMPHENICOL ACETYLTRANSFERASE"/>
    <property type="match status" value="1"/>
</dbReference>
<reference evidence="4 5" key="1">
    <citation type="submission" date="2016-10" db="EMBL/GenBank/DDBJ databases">
        <authorList>
            <person name="de Groot N.N."/>
        </authorList>
    </citation>
    <scope>NUCLEOTIDE SEQUENCE [LARGE SCALE GENOMIC DNA]</scope>
    <source>
        <strain evidence="4 5">Nl14</strain>
    </source>
</reference>
<accession>A0A1I7GCS6</accession>
<name>A0A1I7GCS6_9PROT</name>
<evidence type="ECO:0000313" key="5">
    <source>
        <dbReference type="Proteomes" id="UP000182649"/>
    </source>
</evidence>
<evidence type="ECO:0000256" key="1">
    <source>
        <dbReference type="ARBA" id="ARBA00007274"/>
    </source>
</evidence>
<dbReference type="SUPFAM" id="SSF51161">
    <property type="entry name" value="Trimeric LpxA-like enzymes"/>
    <property type="match status" value="1"/>
</dbReference>
<dbReference type="InterPro" id="IPR050179">
    <property type="entry name" value="Trans_hexapeptide_repeat"/>
</dbReference>
<dbReference type="CDD" id="cd04647">
    <property type="entry name" value="LbH_MAT_like"/>
    <property type="match status" value="1"/>
</dbReference>
<evidence type="ECO:0000256" key="2">
    <source>
        <dbReference type="ARBA" id="ARBA00022679"/>
    </source>
</evidence>